<protein>
    <submittedName>
        <fullName evidence="1">Uncharacterized protein</fullName>
    </submittedName>
</protein>
<proteinExistence type="predicted"/>
<name>A0A533QEX9_9BACT</name>
<organism evidence="1 2">
    <name type="scientific">Candidatus Jettenia ecosi</name>
    <dbReference type="NCBI Taxonomy" id="2494326"/>
    <lineage>
        <taxon>Bacteria</taxon>
        <taxon>Pseudomonadati</taxon>
        <taxon>Planctomycetota</taxon>
        <taxon>Candidatus Brocadiia</taxon>
        <taxon>Candidatus Brocadiales</taxon>
        <taxon>Candidatus Brocadiaceae</taxon>
        <taxon>Candidatus Jettenia</taxon>
    </lineage>
</organism>
<dbReference type="EMBL" id="SULG01000004">
    <property type="protein sequence ID" value="TLD43328.1"/>
    <property type="molecule type" value="Genomic_DNA"/>
</dbReference>
<sequence>MKTNKFFVCPNCGNIEKFKVFTSSFQIIKQSPVIGVRVDETGILPNLRQADNYIECQVCFKTLEYDTALDLGQKYIKKAGSVR</sequence>
<reference evidence="1 2" key="1">
    <citation type="submission" date="2019-04" db="EMBL/GenBank/DDBJ databases">
        <title>Genome of a novel bacterium Candidatus Jettenia ecosi reconstructed from metagenome of an anammox bioreactor.</title>
        <authorList>
            <person name="Mardanov A.V."/>
            <person name="Beletsky A.V."/>
            <person name="Ravin N.V."/>
            <person name="Botchkova E.A."/>
            <person name="Litti Y.V."/>
            <person name="Nozhevnikova A.N."/>
        </authorList>
    </citation>
    <scope>NUCLEOTIDE SEQUENCE [LARGE SCALE GENOMIC DNA]</scope>
    <source>
        <strain evidence="1">J2</strain>
    </source>
</reference>
<evidence type="ECO:0000313" key="1">
    <source>
        <dbReference type="EMBL" id="TLD43328.1"/>
    </source>
</evidence>
<dbReference type="AlphaFoldDB" id="A0A533QEX9"/>
<dbReference type="Proteomes" id="UP000319783">
    <property type="component" value="Unassembled WGS sequence"/>
</dbReference>
<evidence type="ECO:0000313" key="2">
    <source>
        <dbReference type="Proteomes" id="UP000319783"/>
    </source>
</evidence>
<gene>
    <name evidence="1" type="ORF">JETT_0333</name>
</gene>
<comment type="caution">
    <text evidence="1">The sequence shown here is derived from an EMBL/GenBank/DDBJ whole genome shotgun (WGS) entry which is preliminary data.</text>
</comment>
<accession>A0A533QEX9</accession>